<reference evidence="1 2" key="2">
    <citation type="journal article" date="2022" name="Mol. Ecol. Resour.">
        <title>The genomes of chicory, endive, great burdock and yacon provide insights into Asteraceae paleo-polyploidization history and plant inulin production.</title>
        <authorList>
            <person name="Fan W."/>
            <person name="Wang S."/>
            <person name="Wang H."/>
            <person name="Wang A."/>
            <person name="Jiang F."/>
            <person name="Liu H."/>
            <person name="Zhao H."/>
            <person name="Xu D."/>
            <person name="Zhang Y."/>
        </authorList>
    </citation>
    <scope>NUCLEOTIDE SEQUENCE [LARGE SCALE GENOMIC DNA]</scope>
    <source>
        <strain evidence="2">cv. Yunnan</strain>
        <tissue evidence="1">Leaves</tissue>
    </source>
</reference>
<accession>A0ACB9J7N9</accession>
<evidence type="ECO:0000313" key="1">
    <source>
        <dbReference type="EMBL" id="KAI3816314.1"/>
    </source>
</evidence>
<proteinExistence type="predicted"/>
<name>A0ACB9J7N9_9ASTR</name>
<organism evidence="1 2">
    <name type="scientific">Smallanthus sonchifolius</name>
    <dbReference type="NCBI Taxonomy" id="185202"/>
    <lineage>
        <taxon>Eukaryota</taxon>
        <taxon>Viridiplantae</taxon>
        <taxon>Streptophyta</taxon>
        <taxon>Embryophyta</taxon>
        <taxon>Tracheophyta</taxon>
        <taxon>Spermatophyta</taxon>
        <taxon>Magnoliopsida</taxon>
        <taxon>eudicotyledons</taxon>
        <taxon>Gunneridae</taxon>
        <taxon>Pentapetalae</taxon>
        <taxon>asterids</taxon>
        <taxon>campanulids</taxon>
        <taxon>Asterales</taxon>
        <taxon>Asteraceae</taxon>
        <taxon>Asteroideae</taxon>
        <taxon>Heliantheae alliance</taxon>
        <taxon>Millerieae</taxon>
        <taxon>Smallanthus</taxon>
    </lineage>
</organism>
<sequence>MKKEPDVKVSGRMINESPTQFGTVSKEWIKSLVGSHGSNVDCFREKGRNRELLEDESKIGTSWKKKNLSKEQEMQEMISNNEVQVKKEKKVMTKMDLERKNEEGLGSGSLVVLFGYSRSRP</sequence>
<dbReference type="EMBL" id="CM042022">
    <property type="protein sequence ID" value="KAI3816314.1"/>
    <property type="molecule type" value="Genomic_DNA"/>
</dbReference>
<comment type="caution">
    <text evidence="1">The sequence shown here is derived from an EMBL/GenBank/DDBJ whole genome shotgun (WGS) entry which is preliminary data.</text>
</comment>
<dbReference type="Proteomes" id="UP001056120">
    <property type="component" value="Linkage Group LG05"/>
</dbReference>
<protein>
    <submittedName>
        <fullName evidence="1">Uncharacterized protein</fullName>
    </submittedName>
</protein>
<evidence type="ECO:0000313" key="2">
    <source>
        <dbReference type="Proteomes" id="UP001056120"/>
    </source>
</evidence>
<gene>
    <name evidence="1" type="ORF">L1987_16007</name>
</gene>
<reference evidence="2" key="1">
    <citation type="journal article" date="2022" name="Mol. Ecol. Resour.">
        <title>The genomes of chicory, endive, great burdock and yacon provide insights into Asteraceae palaeo-polyploidization history and plant inulin production.</title>
        <authorList>
            <person name="Fan W."/>
            <person name="Wang S."/>
            <person name="Wang H."/>
            <person name="Wang A."/>
            <person name="Jiang F."/>
            <person name="Liu H."/>
            <person name="Zhao H."/>
            <person name="Xu D."/>
            <person name="Zhang Y."/>
        </authorList>
    </citation>
    <scope>NUCLEOTIDE SEQUENCE [LARGE SCALE GENOMIC DNA]</scope>
    <source>
        <strain evidence="2">cv. Yunnan</strain>
    </source>
</reference>
<keyword evidence="2" id="KW-1185">Reference proteome</keyword>